<evidence type="ECO:0000259" key="2">
    <source>
        <dbReference type="Pfam" id="PF23771"/>
    </source>
</evidence>
<dbReference type="AlphaFoldDB" id="A0A3B1BNB6"/>
<dbReference type="PIRSF" id="PIRSF028111">
    <property type="entry name" value="UCP028111"/>
    <property type="match status" value="1"/>
</dbReference>
<proteinExistence type="predicted"/>
<evidence type="ECO:0000313" key="3">
    <source>
        <dbReference type="EMBL" id="VAX12958.1"/>
    </source>
</evidence>
<sequence length="229" mass="25790">MDRQKVLDKISKCLRLSASCNPNEAASALRQARSLMKKYHVSDEQIQTLLVEEGAAYYGSQFNPPFWALALSDIVSRAFDCRVLIARRFGQQPEYRFIGMDCSPSIATYTFTVLCRKLEQARADFLQDNDARDEVEENSRRGDVFAQAWLFRVAAKVAAFVVNPTTRTVLNRYVKERYGDMLEFVQEPVAAEIADYEDILCGMKAAGEVALYRSMSEQACPALSVKAAI</sequence>
<dbReference type="InterPro" id="IPR024498">
    <property type="entry name" value="DUF2786"/>
</dbReference>
<dbReference type="Pfam" id="PF10979">
    <property type="entry name" value="DUF2786"/>
    <property type="match status" value="1"/>
</dbReference>
<dbReference type="InterPro" id="IPR055592">
    <property type="entry name" value="DUF7168"/>
</dbReference>
<evidence type="ECO:0000259" key="1">
    <source>
        <dbReference type="Pfam" id="PF10979"/>
    </source>
</evidence>
<accession>A0A3B1BNB6</accession>
<dbReference type="EMBL" id="UOFZ01000076">
    <property type="protein sequence ID" value="VAX12958.1"/>
    <property type="molecule type" value="Genomic_DNA"/>
</dbReference>
<gene>
    <name evidence="3" type="ORF">MNBD_GAMMA24-2047</name>
</gene>
<reference evidence="3" key="1">
    <citation type="submission" date="2018-06" db="EMBL/GenBank/DDBJ databases">
        <authorList>
            <person name="Zhirakovskaya E."/>
        </authorList>
    </citation>
    <scope>NUCLEOTIDE SEQUENCE</scope>
</reference>
<organism evidence="3">
    <name type="scientific">hydrothermal vent metagenome</name>
    <dbReference type="NCBI Taxonomy" id="652676"/>
    <lineage>
        <taxon>unclassified sequences</taxon>
        <taxon>metagenomes</taxon>
        <taxon>ecological metagenomes</taxon>
    </lineage>
</organism>
<feature type="domain" description="DUF2786" evidence="1">
    <location>
        <begin position="5"/>
        <end position="42"/>
    </location>
</feature>
<protein>
    <submittedName>
        <fullName evidence="3">Uncharacterized protein</fullName>
    </submittedName>
</protein>
<dbReference type="Pfam" id="PF23771">
    <property type="entry name" value="DUF7168"/>
    <property type="match status" value="1"/>
</dbReference>
<name>A0A3B1BNB6_9ZZZZ</name>
<dbReference type="InterPro" id="IPR016868">
    <property type="entry name" value="Phage_B3_Orf5"/>
</dbReference>
<feature type="domain" description="DUF7168" evidence="2">
    <location>
        <begin position="60"/>
        <end position="181"/>
    </location>
</feature>